<dbReference type="RefSeq" id="WP_311758298.1">
    <property type="nucleotide sequence ID" value="NZ_JAVRQI010000003.1"/>
</dbReference>
<organism evidence="1 2">
    <name type="scientific">Paracoccus broussonetiae</name>
    <dbReference type="NCBI Taxonomy" id="3075834"/>
    <lineage>
        <taxon>Bacteria</taxon>
        <taxon>Pseudomonadati</taxon>
        <taxon>Pseudomonadota</taxon>
        <taxon>Alphaproteobacteria</taxon>
        <taxon>Rhodobacterales</taxon>
        <taxon>Paracoccaceae</taxon>
        <taxon>Paracoccus</taxon>
    </lineage>
</organism>
<name>A0ABU3EAE8_9RHOB</name>
<gene>
    <name evidence="1" type="ORF">RM190_04935</name>
</gene>
<sequence>MRAKPLLAEQPVTTAGQKPSYELLQVLQTMSALINAQQATIDSLTARLAAAGIP</sequence>
<comment type="caution">
    <text evidence="1">The sequence shown here is derived from an EMBL/GenBank/DDBJ whole genome shotgun (WGS) entry which is preliminary data.</text>
</comment>
<protein>
    <submittedName>
        <fullName evidence="1">Uncharacterized protein</fullName>
    </submittedName>
</protein>
<evidence type="ECO:0000313" key="1">
    <source>
        <dbReference type="EMBL" id="MDT1061194.1"/>
    </source>
</evidence>
<keyword evidence="2" id="KW-1185">Reference proteome</keyword>
<evidence type="ECO:0000313" key="2">
    <source>
        <dbReference type="Proteomes" id="UP001251085"/>
    </source>
</evidence>
<accession>A0ABU3EAE8</accession>
<dbReference type="Proteomes" id="UP001251085">
    <property type="component" value="Unassembled WGS sequence"/>
</dbReference>
<dbReference type="EMBL" id="JAVRQI010000003">
    <property type="protein sequence ID" value="MDT1061194.1"/>
    <property type="molecule type" value="Genomic_DNA"/>
</dbReference>
<reference evidence="2" key="1">
    <citation type="submission" date="2023-07" db="EMBL/GenBank/DDBJ databases">
        <title>Characterization of two Paracoccaceae strains isolated from Phycosphere and proposal of Xinfangfangia lacusdiani sp. nov.</title>
        <authorList>
            <person name="Deng Y."/>
            <person name="Zhang Y.Q."/>
        </authorList>
    </citation>
    <scope>NUCLEOTIDE SEQUENCE [LARGE SCALE GENOMIC DNA]</scope>
    <source>
        <strain evidence="2">CPCC 101403</strain>
    </source>
</reference>
<proteinExistence type="predicted"/>